<evidence type="ECO:0000256" key="2">
    <source>
        <dbReference type="SAM" id="SignalP"/>
    </source>
</evidence>
<dbReference type="OrthoDB" id="8963609at2"/>
<protein>
    <submittedName>
        <fullName evidence="3">Uncharacterized protein</fullName>
    </submittedName>
</protein>
<feature type="compositionally biased region" description="Low complexity" evidence="1">
    <location>
        <begin position="178"/>
        <end position="197"/>
    </location>
</feature>
<evidence type="ECO:0000256" key="1">
    <source>
        <dbReference type="SAM" id="MobiDB-lite"/>
    </source>
</evidence>
<evidence type="ECO:0000313" key="4">
    <source>
        <dbReference type="Proteomes" id="UP000031843"/>
    </source>
</evidence>
<organism evidence="3 4">
    <name type="scientific">Cupriavidus basilensis</name>
    <dbReference type="NCBI Taxonomy" id="68895"/>
    <lineage>
        <taxon>Bacteria</taxon>
        <taxon>Pseudomonadati</taxon>
        <taxon>Pseudomonadota</taxon>
        <taxon>Betaproteobacteria</taxon>
        <taxon>Burkholderiales</taxon>
        <taxon>Burkholderiaceae</taxon>
        <taxon>Cupriavidus</taxon>
    </lineage>
</organism>
<keyword evidence="2" id="KW-0732">Signal</keyword>
<feature type="chain" id="PRO_5002181809" evidence="2">
    <location>
        <begin position="28"/>
        <end position="197"/>
    </location>
</feature>
<dbReference type="Proteomes" id="UP000031843">
    <property type="component" value="Chromosome secondary"/>
</dbReference>
<dbReference type="AlphaFoldDB" id="A0A0C4YL80"/>
<proteinExistence type="predicted"/>
<dbReference type="EMBL" id="CP010537">
    <property type="protein sequence ID" value="AJG23833.1"/>
    <property type="molecule type" value="Genomic_DNA"/>
</dbReference>
<feature type="signal peptide" evidence="2">
    <location>
        <begin position="1"/>
        <end position="27"/>
    </location>
</feature>
<gene>
    <name evidence="3" type="ORF">RR42_s2251</name>
</gene>
<sequence>MSNLAKTMMKKRPLLAALLFASIAAQAQPPGKDAAPLGLELGKTKCARMTPGPNRVKTGTTPWAGGDTVELKHLERFNLPGLTRAIVNCDAGDAVALVTLTFDRSVLDDVSKKLDARYESKRKTEPGAENGYAAWEAANGSLEMLYARDSKQFTLAYWAKGAKARYFAYSGTNDKKPAAPAQSTQPAQAPQTQPAPL</sequence>
<feature type="region of interest" description="Disordered" evidence="1">
    <location>
        <begin position="173"/>
        <end position="197"/>
    </location>
</feature>
<keyword evidence="4" id="KW-1185">Reference proteome</keyword>
<accession>A0A0C4YL80</accession>
<dbReference type="RefSeq" id="WP_043355795.1">
    <property type="nucleotide sequence ID" value="NZ_CP010537.1"/>
</dbReference>
<evidence type="ECO:0000313" key="3">
    <source>
        <dbReference type="EMBL" id="AJG23833.1"/>
    </source>
</evidence>
<dbReference type="KEGG" id="cbw:RR42_s2251"/>
<name>A0A0C4YL80_9BURK</name>
<reference evidence="3 4" key="1">
    <citation type="journal article" date="2015" name="Genome Announc.">
        <title>Complete Genome Sequence of Cupriavidus basilensis 4G11, Isolated from the Oak Ridge Field Research Center Site.</title>
        <authorList>
            <person name="Ray J."/>
            <person name="Waters R.J."/>
            <person name="Skerker J.M."/>
            <person name="Kuehl J.V."/>
            <person name="Price M.N."/>
            <person name="Huang J."/>
            <person name="Chakraborty R."/>
            <person name="Arkin A.P."/>
            <person name="Deutschbauer A."/>
        </authorList>
    </citation>
    <scope>NUCLEOTIDE SEQUENCE [LARGE SCALE GENOMIC DNA]</scope>
    <source>
        <strain evidence="3">4G11</strain>
    </source>
</reference>